<sequence>MLTNKNNQPTAWVKMDAAWSRNMVVGALLLLGSSLGIAGENTLPLHNLSLSVSLPAALGIAVRDIGWQVQAQDTSHKTQRLAGLFPAVSLPAGKYEVSLVIGAYEEHKVVEVAAANVTTVPFTPSVGRLRVSSDAEDTNWSLSAVSADTKVAKVLMQREDSQQIDTILPAGDYEMLASRGNGISHTHRLRITPGGINRASIQMPGGKVSLIATLNNGPALRPMSWTVYRLDGGRKAIAAPKRHSANLLVSPGHYEAVATLNGQERRRAFTVLTDTSNRIVVAMD</sequence>
<evidence type="ECO:0000313" key="1">
    <source>
        <dbReference type="EMBL" id="QTR45494.1"/>
    </source>
</evidence>
<proteinExistence type="predicted"/>
<dbReference type="Proteomes" id="UP000672039">
    <property type="component" value="Chromosome"/>
</dbReference>
<accession>A0ABX7WV05</accession>
<evidence type="ECO:0000313" key="2">
    <source>
        <dbReference type="Proteomes" id="UP000672039"/>
    </source>
</evidence>
<dbReference type="RefSeq" id="WP_210221904.1">
    <property type="nucleotide sequence ID" value="NZ_CP072801.1"/>
</dbReference>
<organism evidence="1 2">
    <name type="scientific">Thiothrix litoralis</name>
    <dbReference type="NCBI Taxonomy" id="2891210"/>
    <lineage>
        <taxon>Bacteria</taxon>
        <taxon>Pseudomonadati</taxon>
        <taxon>Pseudomonadota</taxon>
        <taxon>Gammaproteobacteria</taxon>
        <taxon>Thiotrichales</taxon>
        <taxon>Thiotrichaceae</taxon>
        <taxon>Thiothrix</taxon>
    </lineage>
</organism>
<protein>
    <recommendedName>
        <fullName evidence="3">DUF4198 domain-containing protein</fullName>
    </recommendedName>
</protein>
<name>A0ABX7WV05_9GAMM</name>
<dbReference type="EMBL" id="CP072801">
    <property type="protein sequence ID" value="QTR45494.1"/>
    <property type="molecule type" value="Genomic_DNA"/>
</dbReference>
<keyword evidence="2" id="KW-1185">Reference proteome</keyword>
<gene>
    <name evidence="1" type="ORF">J9253_16000</name>
</gene>
<reference evidence="1 2" key="1">
    <citation type="submission" date="2021-04" db="EMBL/GenBank/DDBJ databases">
        <title>Genomics, taxonomy and metabolism of representatives of sulfur bacteria of the genus Thiothrix: Thiothrix fructosivorans QT, Thiothrix unzii A1T and three new species, Thiothrix subterranea sp. nov., Thiothrix litoralis sp. nov. and 'Candidatus Thiothrix anitrata' sp. nov.</title>
        <authorList>
            <person name="Ravin N.V."/>
            <person name="Smolyakov D."/>
            <person name="Rudenko T.S."/>
            <person name="Mardanov A.V."/>
            <person name="Beletsky A.V."/>
            <person name="Markov N.D."/>
            <person name="Fomenkov A.I."/>
            <person name="Roberts R.J."/>
            <person name="Karnachuk O.V."/>
            <person name="Novikov A."/>
            <person name="Grabovich M.Y."/>
        </authorList>
    </citation>
    <scope>NUCLEOTIDE SEQUENCE [LARGE SCALE GENOMIC DNA]</scope>
    <source>
        <strain evidence="1 2">AS</strain>
    </source>
</reference>
<evidence type="ECO:0008006" key="3">
    <source>
        <dbReference type="Google" id="ProtNLM"/>
    </source>
</evidence>